<dbReference type="Proteomes" id="UP001625389">
    <property type="component" value="Unassembled WGS sequence"/>
</dbReference>
<reference evidence="1 2" key="1">
    <citation type="submission" date="2024-08" db="EMBL/GenBank/DDBJ databases">
        <authorList>
            <person name="Arias E."/>
        </authorList>
    </citation>
    <scope>NUCLEOTIDE SEQUENCE [LARGE SCALE GENOMIC DNA]</scope>
    <source>
        <strain evidence="1 2">FAM 25317</strain>
    </source>
</reference>
<dbReference type="RefSeq" id="WP_164507607.1">
    <property type="nucleotide sequence ID" value="NZ_JBGQPK010000086.1"/>
</dbReference>
<keyword evidence="2" id="KW-1185">Reference proteome</keyword>
<comment type="caution">
    <text evidence="1">The sequence shown here is derived from an EMBL/GenBank/DDBJ whole genome shotgun (WGS) entry which is preliminary data.</text>
</comment>
<protein>
    <submittedName>
        <fullName evidence="1">Uncharacterized protein</fullName>
    </submittedName>
</protein>
<evidence type="ECO:0000313" key="2">
    <source>
        <dbReference type="Proteomes" id="UP001625389"/>
    </source>
</evidence>
<dbReference type="EMBL" id="JBGQPK010000086">
    <property type="protein sequence ID" value="MFL2030340.1"/>
    <property type="molecule type" value="Genomic_DNA"/>
</dbReference>
<proteinExistence type="predicted"/>
<gene>
    <name evidence="1" type="ORF">ACEN34_12060</name>
</gene>
<accession>A0ABW8UJF8</accession>
<organism evidence="1 2">
    <name type="scientific">Loigolactobacillus zhaoyuanensis</name>
    <dbReference type="NCBI Taxonomy" id="2486017"/>
    <lineage>
        <taxon>Bacteria</taxon>
        <taxon>Bacillati</taxon>
        <taxon>Bacillota</taxon>
        <taxon>Bacilli</taxon>
        <taxon>Lactobacillales</taxon>
        <taxon>Lactobacillaceae</taxon>
        <taxon>Loigolactobacillus</taxon>
    </lineage>
</organism>
<evidence type="ECO:0000313" key="1">
    <source>
        <dbReference type="EMBL" id="MFL2030340.1"/>
    </source>
</evidence>
<name>A0ABW8UJF8_9LACO</name>
<sequence>MRLVEENFRQQITGRTDKKINNDVTAHLIQQALKAALIAHDQTKKVSDK</sequence>